<evidence type="ECO:0000256" key="2">
    <source>
        <dbReference type="ARBA" id="ARBA00004191"/>
    </source>
</evidence>
<organism evidence="19 20">
    <name type="scientific">Aspergillus carbonarius (strain ITEM 5010)</name>
    <dbReference type="NCBI Taxonomy" id="602072"/>
    <lineage>
        <taxon>Eukaryota</taxon>
        <taxon>Fungi</taxon>
        <taxon>Dikarya</taxon>
        <taxon>Ascomycota</taxon>
        <taxon>Pezizomycotina</taxon>
        <taxon>Eurotiomycetes</taxon>
        <taxon>Eurotiomycetidae</taxon>
        <taxon>Eurotiales</taxon>
        <taxon>Aspergillaceae</taxon>
        <taxon>Aspergillus</taxon>
        <taxon>Aspergillus subgen. Circumdati</taxon>
    </lineage>
</organism>
<accession>A0A1R3S0R3</accession>
<feature type="chain" id="PRO_5011983395" description="glucose oxidase" evidence="16">
    <location>
        <begin position="17"/>
        <end position="548"/>
    </location>
</feature>
<feature type="signal peptide" evidence="16">
    <location>
        <begin position="1"/>
        <end position="16"/>
    </location>
</feature>
<protein>
    <recommendedName>
        <fullName evidence="12">glucose oxidase</fullName>
        <ecNumber evidence="12">1.1.3.4</ecNumber>
    </recommendedName>
</protein>
<evidence type="ECO:0000256" key="7">
    <source>
        <dbReference type="ARBA" id="ARBA00022530"/>
    </source>
</evidence>
<keyword evidence="20" id="KW-1185">Reference proteome</keyword>
<comment type="catalytic activity">
    <reaction evidence="11">
        <text>beta-D-glucose + O2 = D-glucono-1,5-lactone + H2O2</text>
        <dbReference type="Rhea" id="RHEA:11428"/>
        <dbReference type="ChEBI" id="CHEBI:15379"/>
        <dbReference type="ChEBI" id="CHEBI:15903"/>
        <dbReference type="ChEBI" id="CHEBI:16217"/>
        <dbReference type="ChEBI" id="CHEBI:16240"/>
        <dbReference type="EC" id="1.1.3.4"/>
    </reaction>
    <physiologicalReaction direction="left-to-right" evidence="11">
        <dbReference type="Rhea" id="RHEA:11429"/>
    </physiologicalReaction>
</comment>
<dbReference type="PANTHER" id="PTHR11552:SF201">
    <property type="entry name" value="GLUCOSE-METHANOL-CHOLINE OXIDOREDUCTASE N-TERMINAL DOMAIN-CONTAINING PROTEIN"/>
    <property type="match status" value="1"/>
</dbReference>
<dbReference type="InterPro" id="IPR012132">
    <property type="entry name" value="GMC_OxRdtase"/>
</dbReference>
<dbReference type="PIRSF" id="PIRSF000137">
    <property type="entry name" value="Alcohol_oxidase"/>
    <property type="match status" value="1"/>
</dbReference>
<dbReference type="InterPro" id="IPR027424">
    <property type="entry name" value="Glucose_Oxidase_domain_2"/>
</dbReference>
<comment type="cofactor">
    <cofactor evidence="1 14">
        <name>FAD</name>
        <dbReference type="ChEBI" id="CHEBI:57692"/>
    </cofactor>
</comment>
<evidence type="ECO:0000313" key="20">
    <source>
        <dbReference type="Proteomes" id="UP000188318"/>
    </source>
</evidence>
<feature type="binding site" evidence="14">
    <location>
        <position position="219"/>
    </location>
    <ligand>
        <name>FAD</name>
        <dbReference type="ChEBI" id="CHEBI:57692"/>
    </ligand>
</feature>
<keyword evidence="7" id="KW-0272">Extracellular matrix</keyword>
<dbReference type="PANTHER" id="PTHR11552">
    <property type="entry name" value="GLUCOSE-METHANOL-CHOLINE GMC OXIDOREDUCTASE"/>
    <property type="match status" value="1"/>
</dbReference>
<evidence type="ECO:0000256" key="15">
    <source>
        <dbReference type="RuleBase" id="RU003968"/>
    </source>
</evidence>
<dbReference type="STRING" id="602072.A0A1R3S0R3"/>
<dbReference type="GO" id="GO:0050660">
    <property type="term" value="F:flavin adenine dinucleotide binding"/>
    <property type="evidence" value="ECO:0007669"/>
    <property type="project" value="InterPro"/>
</dbReference>
<sequence>MLLLYSTVLLIGYVLATEYDYIIVGGGTSGLAVANRLSQDPAVTVLVIEAGSSVFNNVNVTNISNLTYTYDSTLDWAYQTTKQTFGQRRQIMRAGKALGGTSVMNGAAYARAETVQFDALRDIGIHGWDWNSLMPYYMKSENISTPNATQIEAGASILPEYHGIGGPVHNPDLNSGHMRGFTLHPYTVDVMNIRSDAARAYYWPYAERPNLHVKLNSLVTRVLWGDGESEGRITAKGVEIVEQDGVKQRRFNSDARREVILAGGALRTPAILELSGIGNPRIFERYGITVKVDLPSVGENLQDQLNTSLVVSTDTPVSGTRSVAFASVSDIFGPSTESVAASIKSQLPQYADITANGTNGAMSKEMLESLFNLQYDLMFNKHIPVSEFVFILDDPHKIHTGYWGLLPFARGNVHINSPDPATPPTVNPNYSMLDWDIQIQIGMSKFLRQMYRTTPLKDLATKEILPGLVDRWIEQQYTPNYHAIGTSSMLPRYMGGVVDNRLKVYGTKNVRVVDASIQPMQLCGHPTANLYAIAEYASDMIKEDASNI</sequence>
<feature type="binding site" evidence="14">
    <location>
        <begin position="28"/>
        <end position="29"/>
    </location>
    <ligand>
        <name>FAD</name>
        <dbReference type="ChEBI" id="CHEBI:57692"/>
    </ligand>
</feature>
<gene>
    <name evidence="19" type="ORF">ASPCADRAFT_392500</name>
</gene>
<evidence type="ECO:0000256" key="9">
    <source>
        <dbReference type="ARBA" id="ARBA00022827"/>
    </source>
</evidence>
<dbReference type="PROSITE" id="PS00623">
    <property type="entry name" value="GMC_OXRED_1"/>
    <property type="match status" value="1"/>
</dbReference>
<keyword evidence="16" id="KW-0732">Signal</keyword>
<evidence type="ECO:0000259" key="18">
    <source>
        <dbReference type="PROSITE" id="PS00624"/>
    </source>
</evidence>
<comment type="subcellular location">
    <subcellularLocation>
        <location evidence="2">Secreted</location>
        <location evidence="2">Cell wall</location>
    </subcellularLocation>
    <subcellularLocation>
        <location evidence="3">Secreted</location>
        <location evidence="3">Extracellular space</location>
        <location evidence="3">Extracellular matrix</location>
    </subcellularLocation>
</comment>
<dbReference type="Pfam" id="PF00732">
    <property type="entry name" value="GMC_oxred_N"/>
    <property type="match status" value="1"/>
</dbReference>
<dbReference type="OrthoDB" id="269227at2759"/>
<evidence type="ECO:0000259" key="17">
    <source>
        <dbReference type="PROSITE" id="PS00623"/>
    </source>
</evidence>
<dbReference type="SUPFAM" id="SSF51905">
    <property type="entry name" value="FAD/NAD(P)-binding domain"/>
    <property type="match status" value="1"/>
</dbReference>
<keyword evidence="9 14" id="KW-0274">FAD</keyword>
<dbReference type="Gene3D" id="3.30.560.10">
    <property type="entry name" value="Glucose Oxidase, domain 3"/>
    <property type="match status" value="2"/>
</dbReference>
<comment type="subunit">
    <text evidence="5">Homodimer.</text>
</comment>
<dbReference type="Gene3D" id="4.10.450.10">
    <property type="entry name" value="Glucose Oxidase, domain 2"/>
    <property type="match status" value="2"/>
</dbReference>
<dbReference type="Gene3D" id="3.50.50.60">
    <property type="entry name" value="FAD/NAD(P)-binding domain"/>
    <property type="match status" value="2"/>
</dbReference>
<dbReference type="PROSITE" id="PS00624">
    <property type="entry name" value="GMC_OXRED_2"/>
    <property type="match status" value="1"/>
</dbReference>
<dbReference type="Pfam" id="PF05199">
    <property type="entry name" value="GMC_oxred_C"/>
    <property type="match status" value="1"/>
</dbReference>
<keyword evidence="10" id="KW-0560">Oxidoreductase</keyword>
<evidence type="ECO:0000313" key="19">
    <source>
        <dbReference type="EMBL" id="OOG00327.1"/>
    </source>
</evidence>
<dbReference type="Proteomes" id="UP000188318">
    <property type="component" value="Unassembled WGS sequence"/>
</dbReference>
<dbReference type="AlphaFoldDB" id="A0A1R3S0R3"/>
<evidence type="ECO:0000256" key="5">
    <source>
        <dbReference type="ARBA" id="ARBA00011738"/>
    </source>
</evidence>
<reference evidence="20" key="1">
    <citation type="journal article" date="2017" name="Genome Biol.">
        <title>Comparative genomics reveals high biological diversity and specific adaptations in the industrially and medically important fungal genus Aspergillus.</title>
        <authorList>
            <person name="de Vries R.P."/>
            <person name="Riley R."/>
            <person name="Wiebenga A."/>
            <person name="Aguilar-Osorio G."/>
            <person name="Amillis S."/>
            <person name="Uchima C.A."/>
            <person name="Anderluh G."/>
            <person name="Asadollahi M."/>
            <person name="Askin M."/>
            <person name="Barry K."/>
            <person name="Battaglia E."/>
            <person name="Bayram O."/>
            <person name="Benocci T."/>
            <person name="Braus-Stromeyer S.A."/>
            <person name="Caldana C."/>
            <person name="Canovas D."/>
            <person name="Cerqueira G.C."/>
            <person name="Chen F."/>
            <person name="Chen W."/>
            <person name="Choi C."/>
            <person name="Clum A."/>
            <person name="Dos Santos R.A."/>
            <person name="Damasio A.R."/>
            <person name="Diallinas G."/>
            <person name="Emri T."/>
            <person name="Fekete E."/>
            <person name="Flipphi M."/>
            <person name="Freyberg S."/>
            <person name="Gallo A."/>
            <person name="Gournas C."/>
            <person name="Habgood R."/>
            <person name="Hainaut M."/>
            <person name="Harispe M.L."/>
            <person name="Henrissat B."/>
            <person name="Hilden K.S."/>
            <person name="Hope R."/>
            <person name="Hossain A."/>
            <person name="Karabika E."/>
            <person name="Karaffa L."/>
            <person name="Karanyi Z."/>
            <person name="Krasevec N."/>
            <person name="Kuo A."/>
            <person name="Kusch H."/>
            <person name="LaButti K."/>
            <person name="Lagendijk E.L."/>
            <person name="Lapidus A."/>
            <person name="Levasseur A."/>
            <person name="Lindquist E."/>
            <person name="Lipzen A."/>
            <person name="Logrieco A.F."/>
            <person name="MacCabe A."/>
            <person name="Maekelae M.R."/>
            <person name="Malavazi I."/>
            <person name="Melin P."/>
            <person name="Meyer V."/>
            <person name="Mielnichuk N."/>
            <person name="Miskei M."/>
            <person name="Molnar A.P."/>
            <person name="Mule G."/>
            <person name="Ngan C.Y."/>
            <person name="Orejas M."/>
            <person name="Orosz E."/>
            <person name="Ouedraogo J.P."/>
            <person name="Overkamp K.M."/>
            <person name="Park H.-S."/>
            <person name="Perrone G."/>
            <person name="Piumi F."/>
            <person name="Punt P.J."/>
            <person name="Ram A.F."/>
            <person name="Ramon A."/>
            <person name="Rauscher S."/>
            <person name="Record E."/>
            <person name="Riano-Pachon D.M."/>
            <person name="Robert V."/>
            <person name="Roehrig J."/>
            <person name="Ruller R."/>
            <person name="Salamov A."/>
            <person name="Salih N.S."/>
            <person name="Samson R.A."/>
            <person name="Sandor E."/>
            <person name="Sanguinetti M."/>
            <person name="Schuetze T."/>
            <person name="Sepcic K."/>
            <person name="Shelest E."/>
            <person name="Sherlock G."/>
            <person name="Sophianopoulou V."/>
            <person name="Squina F.M."/>
            <person name="Sun H."/>
            <person name="Susca A."/>
            <person name="Todd R.B."/>
            <person name="Tsang A."/>
            <person name="Unkles S.E."/>
            <person name="van de Wiele N."/>
            <person name="van Rossen-Uffink D."/>
            <person name="Oliveira J.V."/>
            <person name="Vesth T.C."/>
            <person name="Visser J."/>
            <person name="Yu J.-H."/>
            <person name="Zhou M."/>
            <person name="Andersen M.R."/>
            <person name="Archer D.B."/>
            <person name="Baker S.E."/>
            <person name="Benoit I."/>
            <person name="Brakhage A.A."/>
            <person name="Braus G.H."/>
            <person name="Fischer R."/>
            <person name="Frisvad J.C."/>
            <person name="Goldman G.H."/>
            <person name="Houbraken J."/>
            <person name="Oakley B."/>
            <person name="Pocsi I."/>
            <person name="Scazzocchio C."/>
            <person name="Seiboth B."/>
            <person name="vanKuyk P.A."/>
            <person name="Wortman J."/>
            <person name="Dyer P.S."/>
            <person name="Grigoriev I.V."/>
        </authorList>
    </citation>
    <scope>NUCLEOTIDE SEQUENCE [LARGE SCALE GENOMIC DNA]</scope>
    <source>
        <strain evidence="20">ITEM 5010</strain>
    </source>
</reference>
<comment type="similarity">
    <text evidence="4 15">Belongs to the GMC oxidoreductase family.</text>
</comment>
<keyword evidence="6" id="KW-0134">Cell wall</keyword>
<dbReference type="EMBL" id="KV907493">
    <property type="protein sequence ID" value="OOG00327.1"/>
    <property type="molecule type" value="Genomic_DNA"/>
</dbReference>
<dbReference type="SUPFAM" id="SSF54373">
    <property type="entry name" value="FAD-linked reductases, C-terminal domain"/>
    <property type="match status" value="1"/>
</dbReference>
<evidence type="ECO:0000256" key="1">
    <source>
        <dbReference type="ARBA" id="ARBA00001974"/>
    </source>
</evidence>
<dbReference type="InterPro" id="IPR007867">
    <property type="entry name" value="GMC_OxRtase_C"/>
</dbReference>
<name>A0A1R3S0R3_ASPC5</name>
<feature type="binding site" evidence="14">
    <location>
        <position position="101"/>
    </location>
    <ligand>
        <name>FAD</name>
        <dbReference type="ChEBI" id="CHEBI:57692"/>
    </ligand>
</feature>
<evidence type="ECO:0000256" key="14">
    <source>
        <dbReference type="PIRSR" id="PIRSR000137-2"/>
    </source>
</evidence>
<keyword evidence="8 15" id="KW-0285">Flavoprotein</keyword>
<feature type="active site" description="Proton donor" evidence="13">
    <location>
        <position position="482"/>
    </location>
</feature>
<dbReference type="GO" id="GO:0046562">
    <property type="term" value="F:beta-D-glucose oxidase activity"/>
    <property type="evidence" value="ECO:0007669"/>
    <property type="project" value="UniProtKB-EC"/>
</dbReference>
<evidence type="ECO:0000256" key="8">
    <source>
        <dbReference type="ARBA" id="ARBA00022630"/>
    </source>
</evidence>
<feature type="domain" description="Glucose-methanol-choline oxidoreductase N-terminal" evidence="18">
    <location>
        <begin position="264"/>
        <end position="278"/>
    </location>
</feature>
<dbReference type="OMA" id="GENMIDQ"/>
<feature type="domain" description="Glucose-methanol-choline oxidoreductase N-terminal" evidence="17">
    <location>
        <begin position="95"/>
        <end position="118"/>
    </location>
</feature>
<feature type="active site" description="Proton acceptor" evidence="13">
    <location>
        <position position="525"/>
    </location>
</feature>
<keyword evidence="7" id="KW-0964">Secreted</keyword>
<evidence type="ECO:0000256" key="11">
    <source>
        <dbReference type="ARBA" id="ARBA00049435"/>
    </source>
</evidence>
<evidence type="ECO:0000256" key="16">
    <source>
        <dbReference type="SAM" id="SignalP"/>
    </source>
</evidence>
<evidence type="ECO:0000256" key="10">
    <source>
        <dbReference type="ARBA" id="ARBA00023002"/>
    </source>
</evidence>
<evidence type="ECO:0000256" key="4">
    <source>
        <dbReference type="ARBA" id="ARBA00010790"/>
    </source>
</evidence>
<dbReference type="VEuPathDB" id="FungiDB:ASPCADRAFT_392500"/>
<evidence type="ECO:0000256" key="3">
    <source>
        <dbReference type="ARBA" id="ARBA00004498"/>
    </source>
</evidence>
<dbReference type="EC" id="1.1.3.4" evidence="12"/>
<evidence type="ECO:0000256" key="13">
    <source>
        <dbReference type="PIRSR" id="PIRSR000137-1"/>
    </source>
</evidence>
<proteinExistence type="inferred from homology"/>
<evidence type="ECO:0000256" key="6">
    <source>
        <dbReference type="ARBA" id="ARBA00022512"/>
    </source>
</evidence>
<dbReference type="InterPro" id="IPR036188">
    <property type="entry name" value="FAD/NAD-bd_sf"/>
</dbReference>
<dbReference type="InterPro" id="IPR000172">
    <property type="entry name" value="GMC_OxRdtase_N"/>
</dbReference>
<evidence type="ECO:0000256" key="12">
    <source>
        <dbReference type="ARBA" id="ARBA00049722"/>
    </source>
</evidence>